<dbReference type="Proteomes" id="UP000008888">
    <property type="component" value="Chromosome"/>
</dbReference>
<keyword evidence="4" id="KW-1185">Reference proteome</keyword>
<dbReference type="EMBL" id="CP002738">
    <property type="protein sequence ID" value="AEG00410.1"/>
    <property type="molecule type" value="Genomic_DNA"/>
</dbReference>
<evidence type="ECO:0000313" key="4">
    <source>
        <dbReference type="Proteomes" id="UP000008888"/>
    </source>
</evidence>
<organism evidence="3 4">
    <name type="scientific">Methylomonas methanica (strain DSM 25384 / MC09)</name>
    <dbReference type="NCBI Taxonomy" id="857087"/>
    <lineage>
        <taxon>Bacteria</taxon>
        <taxon>Pseudomonadati</taxon>
        <taxon>Pseudomonadota</taxon>
        <taxon>Gammaproteobacteria</taxon>
        <taxon>Methylococcales</taxon>
        <taxon>Methylococcaceae</taxon>
        <taxon>Methylomonas</taxon>
    </lineage>
</organism>
<evidence type="ECO:0000256" key="1">
    <source>
        <dbReference type="SAM" id="MobiDB-lite"/>
    </source>
</evidence>
<reference evidence="3 4" key="1">
    <citation type="journal article" date="2011" name="J. Bacteriol.">
        <title>Complete Genome Sequence of the Aerobic Marine Methanotroph Methylomonas methanica MC09.</title>
        <authorList>
            <person name="Boden R."/>
            <person name="Cunliffe M."/>
            <person name="Scanlan J."/>
            <person name="Moussard H."/>
            <person name="Kits K.D."/>
            <person name="Klotz M.G."/>
            <person name="Jetten M.S."/>
            <person name="Vuilleumier S."/>
            <person name="Han J."/>
            <person name="Peters L."/>
            <person name="Mikhailova N."/>
            <person name="Teshima H."/>
            <person name="Tapia R."/>
            <person name="Kyrpides N."/>
            <person name="Ivanova N."/>
            <person name="Pagani I."/>
            <person name="Cheng J.F."/>
            <person name="Goodwin L."/>
            <person name="Han C."/>
            <person name="Hauser L."/>
            <person name="Land M.L."/>
            <person name="Lapidus A."/>
            <person name="Lucas S."/>
            <person name="Pitluck S."/>
            <person name="Woyke T."/>
            <person name="Stein L."/>
            <person name="Murrell J.C."/>
        </authorList>
    </citation>
    <scope>NUCLEOTIDE SEQUENCE [LARGE SCALE GENOMIC DNA]</scope>
    <source>
        <strain evidence="3 4">MC09</strain>
    </source>
</reference>
<dbReference type="HOGENOM" id="CLU_1011241_0_0_6"/>
<dbReference type="OrthoDB" id="6360863at2"/>
<feature type="region of interest" description="Disordered" evidence="1">
    <location>
        <begin position="251"/>
        <end position="275"/>
    </location>
</feature>
<gene>
    <name evidence="3" type="ordered locus">Metme_1999</name>
</gene>
<dbReference type="RefSeq" id="WP_013818657.1">
    <property type="nucleotide sequence ID" value="NC_015572.1"/>
</dbReference>
<keyword evidence="2" id="KW-0472">Membrane</keyword>
<feature type="compositionally biased region" description="Polar residues" evidence="1">
    <location>
        <begin position="252"/>
        <end position="265"/>
    </location>
</feature>
<evidence type="ECO:0000256" key="2">
    <source>
        <dbReference type="SAM" id="Phobius"/>
    </source>
</evidence>
<feature type="region of interest" description="Disordered" evidence="1">
    <location>
        <begin position="67"/>
        <end position="108"/>
    </location>
</feature>
<feature type="compositionally biased region" description="Basic residues" evidence="1">
    <location>
        <begin position="266"/>
        <end position="275"/>
    </location>
</feature>
<reference evidence="4" key="3">
    <citation type="submission" date="2011-05" db="EMBL/GenBank/DDBJ databases">
        <title>Complete sequence of Methylomonas methanica MC09.</title>
        <authorList>
            <consortium name="US DOE Joint Genome Institute"/>
            <person name="Lucas S."/>
            <person name="Han J."/>
            <person name="Lapidus A."/>
            <person name="Cheng J.-F."/>
            <person name="Goodwin L."/>
            <person name="Pitluck S."/>
            <person name="Peters L."/>
            <person name="Mikhailova N."/>
            <person name="Teshima H."/>
            <person name="Han C."/>
            <person name="Tapia R."/>
            <person name="Land M."/>
            <person name="Hauser L."/>
            <person name="Kyrpides N."/>
            <person name="Ivanova N."/>
            <person name="Pagani I."/>
            <person name="Stein L."/>
            <person name="Woyke T."/>
        </authorList>
    </citation>
    <scope>NUCLEOTIDE SEQUENCE [LARGE SCALE GENOMIC DNA]</scope>
    <source>
        <strain evidence="4">MC09</strain>
    </source>
</reference>
<feature type="compositionally biased region" description="Polar residues" evidence="1">
    <location>
        <begin position="68"/>
        <end position="84"/>
    </location>
</feature>
<dbReference type="STRING" id="857087.Metme_1999"/>
<sequence>MNFEPETVFATNAEPDTRQNPYRTVPHWLKLAGGGLTVIVLLSLGWFGMHRLQHPQLTSMRDVENQVDDQAQRGSELTTATETQKGLPAVEATDDPNLPATADQPTPPLATVHQQTAELTQTIHLLKATVADQTSQSAAWQSQQTAILHTVQQQLTEQAGKLEQLAGLIKPNTATKDKPVKRPTSKLANKRKHRVKVTVPFNLISIDQWGDQTYAVLQHHGQWYEKTSGQTLLDWHIVSIDRDAQTLMVKNPQGQQQTVSMSANANRKHARQDEP</sequence>
<feature type="transmembrane region" description="Helical" evidence="2">
    <location>
        <begin position="28"/>
        <end position="47"/>
    </location>
</feature>
<reference key="2">
    <citation type="submission" date="2011-05" db="EMBL/GenBank/DDBJ databases">
        <title>Complete genome sequence of the aerobic marine methanotroph Methylomonas methanica MC09.</title>
        <authorList>
            <person name="Boden R."/>
            <person name="Cunliffe M."/>
            <person name="Scanlan J."/>
            <person name="Moussard H."/>
            <person name="Kits K.D."/>
            <person name="Klotz M."/>
            <person name="Jetten M."/>
            <person name="Vuilleumier S."/>
            <person name="Han J."/>
            <person name="Peters L."/>
            <person name="Mikhailova N."/>
            <person name="Teshima H."/>
            <person name="Tapia R."/>
            <person name="Kyrpides N."/>
            <person name="Ivanova N."/>
            <person name="Pagani I."/>
            <person name="Cheng J.-F."/>
            <person name="Goodwin L."/>
            <person name="Han C."/>
            <person name="Hauser L."/>
            <person name="Land M."/>
            <person name="Lapidus A."/>
            <person name="Lucas S."/>
            <person name="Pitluck S."/>
            <person name="Woyke T."/>
            <person name="Stein L.Y."/>
            <person name="Murrell C."/>
        </authorList>
    </citation>
    <scope>NUCLEOTIDE SEQUENCE</scope>
    <source>
        <strain>MC09</strain>
    </source>
</reference>
<protein>
    <submittedName>
        <fullName evidence="3">Uncharacterized protein</fullName>
    </submittedName>
</protein>
<accession>G0A580</accession>
<dbReference type="AlphaFoldDB" id="G0A580"/>
<dbReference type="KEGG" id="mmt:Metme_1999"/>
<evidence type="ECO:0000313" key="3">
    <source>
        <dbReference type="EMBL" id="AEG00410.1"/>
    </source>
</evidence>
<name>G0A580_METMM</name>
<keyword evidence="2" id="KW-1133">Transmembrane helix</keyword>
<proteinExistence type="predicted"/>
<keyword evidence="2" id="KW-0812">Transmembrane</keyword>